<feature type="domain" description="Glycosyltransferase subfamily 4-like N-terminal" evidence="2">
    <location>
        <begin position="79"/>
        <end position="222"/>
    </location>
</feature>
<reference evidence="3 4" key="1">
    <citation type="submission" date="2008-07" db="EMBL/GenBank/DDBJ databases">
        <authorList>
            <person name="Tandeau de Marsac N."/>
            <person name="Ferriera S."/>
            <person name="Johnson J."/>
            <person name="Kravitz S."/>
            <person name="Beeson K."/>
            <person name="Sutton G."/>
            <person name="Rogers Y.-H."/>
            <person name="Friedman R."/>
            <person name="Frazier M."/>
            <person name="Venter J.C."/>
        </authorList>
    </citation>
    <scope>NUCLEOTIDE SEQUENCE [LARGE SCALE GENOMIC DNA]</scope>
    <source>
        <strain evidence="3 4">PCC 7420</strain>
    </source>
</reference>
<dbReference type="OrthoDB" id="9775208at2"/>
<accession>B4W351</accession>
<dbReference type="SUPFAM" id="SSF53756">
    <property type="entry name" value="UDP-Glycosyltransferase/glycogen phosphorylase"/>
    <property type="match status" value="1"/>
</dbReference>
<dbReference type="InterPro" id="IPR050194">
    <property type="entry name" value="Glycosyltransferase_grp1"/>
</dbReference>
<sequence length="426" mass="49280">MKNQIKVLLLIEQCNPAWQSVPLEGYKYFQEISKLVDVTLVTHDRNKEYLKFDNTEIVCIEEMHLFKAYYSLVEGLVYKHKVNWPLYNSLTYPIYAEFNHKVYHKFKSKILNGDYDIVHAITPMIPRYPYKIVKACHSTPFLLGPVNGGITFPPGFREKAREEFAYLNFLRAIGRFLIPGYRETYKKADRILAGSTYTLNLLKRLFNLPDSRISLFFENGIDSNFVLTQKPPKQDSKVHLLFVGRLVPYKCADIVIKSLSRLNQTIQNKIDLTIVGDGSEKVLLEKLVQKLGLNDIVQFIGWVPQSQTLDYYRQADIFCFPSIREFGGAVVLEAMANGLPCIVANYGGIGEYVTEETGFKIEPISPEYLTQELTHKIQILVEDDQLRESMSVKSIERARQFTWERKAIELVKIYEQMISEKRSLDK</sequence>
<protein>
    <submittedName>
        <fullName evidence="3">Glycosyl transferase, group 1 family protein</fullName>
    </submittedName>
</protein>
<dbReference type="InterPro" id="IPR001296">
    <property type="entry name" value="Glyco_trans_1"/>
</dbReference>
<dbReference type="Gene3D" id="3.40.50.2000">
    <property type="entry name" value="Glycogen Phosphorylase B"/>
    <property type="match status" value="2"/>
</dbReference>
<dbReference type="Proteomes" id="UP000003835">
    <property type="component" value="Unassembled WGS sequence"/>
</dbReference>
<proteinExistence type="predicted"/>
<dbReference type="InterPro" id="IPR028098">
    <property type="entry name" value="Glyco_trans_4-like_N"/>
</dbReference>
<dbReference type="PANTHER" id="PTHR45947">
    <property type="entry name" value="SULFOQUINOVOSYL TRANSFERASE SQD2"/>
    <property type="match status" value="1"/>
</dbReference>
<keyword evidence="4" id="KW-1185">Reference proteome</keyword>
<evidence type="ECO:0000259" key="2">
    <source>
        <dbReference type="Pfam" id="PF13439"/>
    </source>
</evidence>
<name>B4W351_9CYAN</name>
<dbReference type="GO" id="GO:0016757">
    <property type="term" value="F:glycosyltransferase activity"/>
    <property type="evidence" value="ECO:0007669"/>
    <property type="project" value="InterPro"/>
</dbReference>
<dbReference type="STRING" id="118168.MC7420_1604"/>
<evidence type="ECO:0000313" key="3">
    <source>
        <dbReference type="EMBL" id="EDX71390.1"/>
    </source>
</evidence>
<dbReference type="Pfam" id="PF13439">
    <property type="entry name" value="Glyco_transf_4"/>
    <property type="match status" value="1"/>
</dbReference>
<gene>
    <name evidence="3" type="ORF">MC7420_1604</name>
</gene>
<dbReference type="EMBL" id="DS989873">
    <property type="protein sequence ID" value="EDX71390.1"/>
    <property type="molecule type" value="Genomic_DNA"/>
</dbReference>
<evidence type="ECO:0000259" key="1">
    <source>
        <dbReference type="Pfam" id="PF00534"/>
    </source>
</evidence>
<dbReference type="CDD" id="cd03801">
    <property type="entry name" value="GT4_PimA-like"/>
    <property type="match status" value="1"/>
</dbReference>
<organism evidence="3 4">
    <name type="scientific">Coleofasciculus chthonoplastes PCC 7420</name>
    <dbReference type="NCBI Taxonomy" id="118168"/>
    <lineage>
        <taxon>Bacteria</taxon>
        <taxon>Bacillati</taxon>
        <taxon>Cyanobacteriota</taxon>
        <taxon>Cyanophyceae</taxon>
        <taxon>Coleofasciculales</taxon>
        <taxon>Coleofasciculaceae</taxon>
        <taxon>Coleofasciculus</taxon>
    </lineage>
</organism>
<feature type="domain" description="Glycosyl transferase family 1" evidence="1">
    <location>
        <begin position="229"/>
        <end position="392"/>
    </location>
</feature>
<keyword evidence="3" id="KW-0808">Transferase</keyword>
<dbReference type="AlphaFoldDB" id="B4W351"/>
<dbReference type="PANTHER" id="PTHR45947:SF3">
    <property type="entry name" value="SULFOQUINOVOSYL TRANSFERASE SQD2"/>
    <property type="match status" value="1"/>
</dbReference>
<dbReference type="eggNOG" id="COG0438">
    <property type="taxonomic scope" value="Bacteria"/>
</dbReference>
<dbReference type="HOGENOM" id="CLU_052026_0_0_3"/>
<dbReference type="Pfam" id="PF00534">
    <property type="entry name" value="Glycos_transf_1"/>
    <property type="match status" value="1"/>
</dbReference>
<evidence type="ECO:0000313" key="4">
    <source>
        <dbReference type="Proteomes" id="UP000003835"/>
    </source>
</evidence>
<dbReference type="RefSeq" id="WP_006105742.1">
    <property type="nucleotide sequence ID" value="NZ_DS989873.1"/>
</dbReference>